<dbReference type="InterPro" id="IPR045153">
    <property type="entry name" value="Est1/Ebs1-like"/>
</dbReference>
<dbReference type="PANTHER" id="PTHR15696">
    <property type="entry name" value="SMG-7 SUPPRESSOR WITH MORPHOLOGICAL EFFECT ON GENITALIA PROTEIN 7"/>
    <property type="match status" value="1"/>
</dbReference>
<dbReference type="InParanoid" id="T1I5H2"/>
<dbReference type="Proteomes" id="UP000015103">
    <property type="component" value="Unassembled WGS sequence"/>
</dbReference>
<dbReference type="HOGENOM" id="CLU_546690_0_0_1"/>
<dbReference type="SUPFAM" id="SSF48452">
    <property type="entry name" value="TPR-like"/>
    <property type="match status" value="1"/>
</dbReference>
<dbReference type="AlphaFoldDB" id="T1I5H2"/>
<dbReference type="InterPro" id="IPR011990">
    <property type="entry name" value="TPR-like_helical_dom_sf"/>
</dbReference>
<dbReference type="GO" id="GO:0000184">
    <property type="term" value="P:nuclear-transcribed mRNA catabolic process, nonsense-mediated decay"/>
    <property type="evidence" value="ECO:0007669"/>
    <property type="project" value="TreeGrafter"/>
</dbReference>
<dbReference type="Pfam" id="PF10374">
    <property type="entry name" value="EST1"/>
    <property type="match status" value="1"/>
</dbReference>
<dbReference type="GO" id="GO:0070034">
    <property type="term" value="F:telomerase RNA binding"/>
    <property type="evidence" value="ECO:0007669"/>
    <property type="project" value="TreeGrafter"/>
</dbReference>
<dbReference type="PANTHER" id="PTHR15696:SF5">
    <property type="entry name" value="NONSENSE-MEDIATED MRNA DECAY FACTOR SMG7"/>
    <property type="match status" value="1"/>
</dbReference>
<dbReference type="VEuPathDB" id="VectorBase:RPRC011541"/>
<evidence type="ECO:0000313" key="3">
    <source>
        <dbReference type="EnsemblMetazoa" id="RPRC011541-PA"/>
    </source>
</evidence>
<dbReference type="STRING" id="13249.T1I5H2"/>
<dbReference type="InterPro" id="IPR018834">
    <property type="entry name" value="DNA/RNA-bd_Est1-type"/>
</dbReference>
<evidence type="ECO:0000259" key="1">
    <source>
        <dbReference type="Pfam" id="PF10373"/>
    </source>
</evidence>
<dbReference type="EMBL" id="ACPB03003544">
    <property type="status" value="NOT_ANNOTATED_CDS"/>
    <property type="molecule type" value="Genomic_DNA"/>
</dbReference>
<name>T1I5H2_RHOPR</name>
<feature type="domain" description="Telomerase activating protein Est1-like N-terminal" evidence="2">
    <location>
        <begin position="153"/>
        <end position="188"/>
    </location>
</feature>
<evidence type="ECO:0000313" key="4">
    <source>
        <dbReference type="Proteomes" id="UP000015103"/>
    </source>
</evidence>
<organism evidence="3 4">
    <name type="scientific">Rhodnius prolixus</name>
    <name type="common">Triatomid bug</name>
    <dbReference type="NCBI Taxonomy" id="13249"/>
    <lineage>
        <taxon>Eukaryota</taxon>
        <taxon>Metazoa</taxon>
        <taxon>Ecdysozoa</taxon>
        <taxon>Arthropoda</taxon>
        <taxon>Hexapoda</taxon>
        <taxon>Insecta</taxon>
        <taxon>Pterygota</taxon>
        <taxon>Neoptera</taxon>
        <taxon>Paraneoptera</taxon>
        <taxon>Hemiptera</taxon>
        <taxon>Heteroptera</taxon>
        <taxon>Panheteroptera</taxon>
        <taxon>Cimicomorpha</taxon>
        <taxon>Reduviidae</taxon>
        <taxon>Triatominae</taxon>
        <taxon>Rhodnius</taxon>
    </lineage>
</organism>
<evidence type="ECO:0000259" key="2">
    <source>
        <dbReference type="Pfam" id="PF10374"/>
    </source>
</evidence>
<dbReference type="Gene3D" id="1.25.40.10">
    <property type="entry name" value="Tetratricopeptide repeat domain"/>
    <property type="match status" value="1"/>
</dbReference>
<keyword evidence="4" id="KW-1185">Reference proteome</keyword>
<dbReference type="EnsemblMetazoa" id="RPRC011541-RA">
    <property type="protein sequence ID" value="RPRC011541-PA"/>
    <property type="gene ID" value="RPRC011541"/>
</dbReference>
<protein>
    <recommendedName>
        <fullName evidence="5">DNA/RNA-binding domain-containing protein</fullName>
    </recommendedName>
</protein>
<dbReference type="GO" id="GO:0005697">
    <property type="term" value="C:telomerase holoenzyme complex"/>
    <property type="evidence" value="ECO:0007669"/>
    <property type="project" value="TreeGrafter"/>
</dbReference>
<proteinExistence type="predicted"/>
<sequence length="499" mass="58605">MFKNETVRVVRIPKFRNIRICLAYIFENVMMNLLDGIFNFNMVSRVAVEALKLVSRSERKMHHPKRKADDLKEKAINLQNVELTIDIWPVQKHLQQIYHEVLILDLEYALDKKVEQDLWNYCFKNYIVALQNYAKDKKEDFFFRHDSLFGCKKYKENLVINKPERNSCYYICQHCLVHLGDVARYRNQMIQAESFYRHAVALGASSGHPYNQLALLEASRCDRLSTVFYYTRSIAVSHKFPAAITNLANTLLKCTKAENGGRLARNEKWQIDGENIEIVNQYKYLGVFITPQLNLNAHFDAKACTAKFGINLTWNKLMLKNDVPLSAKYRVFNSVSRAVVCYAAQVRGFQKIDKMERVFRYFVKRLFALGVSTPNYVLALETGMHSIYHYTAKLHCGYIKKVMNMSPSRLPYIVAREIINKKLSWFSEWSRWDELYDCSMQAAVIENKWENKIKELITKIDTVERNKNLEALACTQYHTLYLYAKLFNLKDRHYLKGFK</sequence>
<evidence type="ECO:0008006" key="5">
    <source>
        <dbReference type="Google" id="ProtNLM"/>
    </source>
</evidence>
<dbReference type="Pfam" id="PF10373">
    <property type="entry name" value="EST1_DNA_bind"/>
    <property type="match status" value="1"/>
</dbReference>
<dbReference type="eggNOG" id="KOG2162">
    <property type="taxonomic scope" value="Eukaryota"/>
</dbReference>
<accession>T1I5H2</accession>
<feature type="domain" description="DNA/RNA-binding" evidence="1">
    <location>
        <begin position="192"/>
        <end position="267"/>
    </location>
</feature>
<reference evidence="3" key="1">
    <citation type="submission" date="2015-05" db="UniProtKB">
        <authorList>
            <consortium name="EnsemblMetazoa"/>
        </authorList>
    </citation>
    <scope>IDENTIFICATION</scope>
</reference>
<dbReference type="InterPro" id="IPR019458">
    <property type="entry name" value="Est1-like_N"/>
</dbReference>
<dbReference type="GO" id="GO:0042162">
    <property type="term" value="F:telomeric DNA binding"/>
    <property type="evidence" value="ECO:0007669"/>
    <property type="project" value="TreeGrafter"/>
</dbReference>